<dbReference type="AlphaFoldDB" id="A0A8X6YS28"/>
<reference evidence="1" key="1">
    <citation type="submission" date="2020-08" db="EMBL/GenBank/DDBJ databases">
        <title>Multicomponent nature underlies the extraordinary mechanical properties of spider dragline silk.</title>
        <authorList>
            <person name="Kono N."/>
            <person name="Nakamura H."/>
            <person name="Mori M."/>
            <person name="Yoshida Y."/>
            <person name="Ohtoshi R."/>
            <person name="Malay A.D."/>
            <person name="Moran D.A.P."/>
            <person name="Tomita M."/>
            <person name="Numata K."/>
            <person name="Arakawa K."/>
        </authorList>
    </citation>
    <scope>NUCLEOTIDE SEQUENCE</scope>
</reference>
<comment type="caution">
    <text evidence="1">The sequence shown here is derived from an EMBL/GenBank/DDBJ whole genome shotgun (WGS) entry which is preliminary data.</text>
</comment>
<proteinExistence type="predicted"/>
<organism evidence="1 2">
    <name type="scientific">Trichonephila inaurata madagascariensis</name>
    <dbReference type="NCBI Taxonomy" id="2747483"/>
    <lineage>
        <taxon>Eukaryota</taxon>
        <taxon>Metazoa</taxon>
        <taxon>Ecdysozoa</taxon>
        <taxon>Arthropoda</taxon>
        <taxon>Chelicerata</taxon>
        <taxon>Arachnida</taxon>
        <taxon>Araneae</taxon>
        <taxon>Araneomorphae</taxon>
        <taxon>Entelegynae</taxon>
        <taxon>Araneoidea</taxon>
        <taxon>Nephilidae</taxon>
        <taxon>Trichonephila</taxon>
        <taxon>Trichonephila inaurata</taxon>
    </lineage>
</organism>
<dbReference type="Proteomes" id="UP000886998">
    <property type="component" value="Unassembled WGS sequence"/>
</dbReference>
<name>A0A8X6YS28_9ARAC</name>
<evidence type="ECO:0000313" key="1">
    <source>
        <dbReference type="EMBL" id="GFY78190.1"/>
    </source>
</evidence>
<keyword evidence="2" id="KW-1185">Reference proteome</keyword>
<accession>A0A8X6YS28</accession>
<protein>
    <submittedName>
        <fullName evidence="1">Uncharacterized protein</fullName>
    </submittedName>
</protein>
<gene>
    <name evidence="1" type="ORF">TNIN_292731</name>
</gene>
<evidence type="ECO:0000313" key="2">
    <source>
        <dbReference type="Proteomes" id="UP000886998"/>
    </source>
</evidence>
<dbReference type="EMBL" id="BMAV01022853">
    <property type="protein sequence ID" value="GFY78190.1"/>
    <property type="molecule type" value="Genomic_DNA"/>
</dbReference>
<sequence length="334" mass="37846">MSGRDEASSEERSLEYDAVEPTLDPEQHCAFIRAQEKEIAYDEVRLSYLNIEKKDSPGNLHVCCPETRGRKNGHHGEAEKEARQWWICFTFEALKKKRMLENSDIPTVVSNKYSALAGATANSDLDQTSVPKCYHKLGAFQKHSKTQLNSHPSQQTQARISKTRLQTSPKILKAHNIASKPINPDHKQYVSEEFKTLFIQGNRARKAWQFTRCPQDKRTLNNLQNKIHRKVRSLTNKTWENTLNSLSVKGGSLRGMSKALRKKRTPVSTLNGPNNIALSDSDKEESLACSLETQFQDNDITNETTDIILLTGSSRITFLTKIISMIPPDTTQTF</sequence>